<dbReference type="PANTHER" id="PTHR23112">
    <property type="entry name" value="G PROTEIN-COUPLED RECEPTOR 157-RELATED"/>
    <property type="match status" value="1"/>
</dbReference>
<protein>
    <recommendedName>
        <fullName evidence="9">G-protein coupled receptors family 2 profile 2 domain-containing protein</fullName>
    </recommendedName>
</protein>
<evidence type="ECO:0000256" key="4">
    <source>
        <dbReference type="ARBA" id="ARBA00023136"/>
    </source>
</evidence>
<feature type="transmembrane region" description="Helical" evidence="6">
    <location>
        <begin position="122"/>
        <end position="139"/>
    </location>
</feature>
<dbReference type="GO" id="GO:0007189">
    <property type="term" value="P:adenylate cyclase-activating G protein-coupled receptor signaling pathway"/>
    <property type="evidence" value="ECO:0007669"/>
    <property type="project" value="TreeGrafter"/>
</dbReference>
<dbReference type="GO" id="GO:0004930">
    <property type="term" value="F:G protein-coupled receptor activity"/>
    <property type="evidence" value="ECO:0007669"/>
    <property type="project" value="TreeGrafter"/>
</dbReference>
<evidence type="ECO:0000256" key="1">
    <source>
        <dbReference type="ARBA" id="ARBA00004141"/>
    </source>
</evidence>
<comment type="caution">
    <text evidence="7">The sequence shown here is derived from an EMBL/GenBank/DDBJ whole genome shotgun (WGS) entry which is preliminary data.</text>
</comment>
<dbReference type="GO" id="GO:0005886">
    <property type="term" value="C:plasma membrane"/>
    <property type="evidence" value="ECO:0007669"/>
    <property type="project" value="TreeGrafter"/>
</dbReference>
<feature type="transmembrane region" description="Helical" evidence="6">
    <location>
        <begin position="184"/>
        <end position="207"/>
    </location>
</feature>
<keyword evidence="4 6" id="KW-0472">Membrane</keyword>
<feature type="transmembrane region" description="Helical" evidence="6">
    <location>
        <begin position="146"/>
        <end position="164"/>
    </location>
</feature>
<feature type="transmembrane region" description="Helical" evidence="6">
    <location>
        <begin position="24"/>
        <end position="50"/>
    </location>
</feature>
<evidence type="ECO:0000256" key="6">
    <source>
        <dbReference type="SAM" id="Phobius"/>
    </source>
</evidence>
<feature type="transmembrane region" description="Helical" evidence="6">
    <location>
        <begin position="238"/>
        <end position="260"/>
    </location>
</feature>
<evidence type="ECO:0000256" key="5">
    <source>
        <dbReference type="SAM" id="MobiDB-lite"/>
    </source>
</evidence>
<evidence type="ECO:0000256" key="2">
    <source>
        <dbReference type="ARBA" id="ARBA00022692"/>
    </source>
</evidence>
<feature type="transmembrane region" description="Helical" evidence="6">
    <location>
        <begin position="71"/>
        <end position="91"/>
    </location>
</feature>
<dbReference type="EMBL" id="CAJMWY010000659">
    <property type="protein sequence ID" value="CAE6442813.1"/>
    <property type="molecule type" value="Genomic_DNA"/>
</dbReference>
<feature type="transmembrane region" description="Helical" evidence="6">
    <location>
        <begin position="361"/>
        <end position="382"/>
    </location>
</feature>
<keyword evidence="3 6" id="KW-1133">Transmembrane helix</keyword>
<feature type="transmembrane region" description="Helical" evidence="6">
    <location>
        <begin position="214"/>
        <end position="232"/>
    </location>
</feature>
<reference evidence="7" key="1">
    <citation type="submission" date="2021-01" db="EMBL/GenBank/DDBJ databases">
        <authorList>
            <person name="Kaushik A."/>
        </authorList>
    </citation>
    <scope>NUCLEOTIDE SEQUENCE</scope>
    <source>
        <strain evidence="7">AG4-RS23</strain>
    </source>
</reference>
<evidence type="ECO:0000313" key="8">
    <source>
        <dbReference type="Proteomes" id="UP000663861"/>
    </source>
</evidence>
<feature type="transmembrane region" description="Helical" evidence="6">
    <location>
        <begin position="330"/>
        <end position="355"/>
    </location>
</feature>
<organism evidence="7 8">
    <name type="scientific">Rhizoctonia solani</name>
    <dbReference type="NCBI Taxonomy" id="456999"/>
    <lineage>
        <taxon>Eukaryota</taxon>
        <taxon>Fungi</taxon>
        <taxon>Dikarya</taxon>
        <taxon>Basidiomycota</taxon>
        <taxon>Agaricomycotina</taxon>
        <taxon>Agaricomycetes</taxon>
        <taxon>Cantharellales</taxon>
        <taxon>Ceratobasidiaceae</taxon>
        <taxon>Rhizoctonia</taxon>
    </lineage>
</organism>
<gene>
    <name evidence="7" type="ORF">RDB_LOCUS42990</name>
</gene>
<name>A0A8H3GA92_9AGAM</name>
<comment type="subcellular location">
    <subcellularLocation>
        <location evidence="1">Membrane</location>
        <topology evidence="1">Multi-pass membrane protein</topology>
    </subcellularLocation>
</comment>
<sequence length="475" mass="52094">MNDNGDVSYGYESDYGLPGNRVGLALIGAMGLISAISTLVLIGYIIYYTFISKDHDQPMVQGIRSFTHSALGVFLCSLLVSDLIQGAAFAINFKWAIDGSVHPGIACTAQGAVSQFGDLGSALWSLAISMYTFSLLFLVQKPPVWLTWTIFVSGWILITVLPIVGPFVIQKLETKGEFYGVSGATWTIFVSGWILITVLPIVGPFVIQKLETKGEFYGVSGAWCWIGHGYQLERFLYVYMWIFLSLFTSLVLYGLVYLRFSGRLVLKDGRFHWTARPAGWSSGLFSSGTREPTSTSRPYSTFHSNIVSQRLTESEKNGIGKHLKSISKRLMLYPLVYSVVTLPVAACRIGAVSGWKPPLPMYIFAGISFTSSGLTNVILFIVTRHALLRKVVAVRPQIHVTTHQVTVLEDARGVQTIHLHRFKGSEDRETNSDKTISEELDDASSVAKKYVSVPAQGSAPPSPNPTGGDSTPRPS</sequence>
<dbReference type="PANTHER" id="PTHR23112:SF37">
    <property type="entry name" value="G PROTEIN-COUPLED RECEPTOR GPR1"/>
    <property type="match status" value="1"/>
</dbReference>
<feature type="compositionally biased region" description="Basic and acidic residues" evidence="5">
    <location>
        <begin position="424"/>
        <end position="437"/>
    </location>
</feature>
<proteinExistence type="predicted"/>
<evidence type="ECO:0000256" key="3">
    <source>
        <dbReference type="ARBA" id="ARBA00022989"/>
    </source>
</evidence>
<accession>A0A8H3GA92</accession>
<feature type="region of interest" description="Disordered" evidence="5">
    <location>
        <begin position="424"/>
        <end position="475"/>
    </location>
</feature>
<dbReference type="AlphaFoldDB" id="A0A8H3GA92"/>
<dbReference type="Proteomes" id="UP000663861">
    <property type="component" value="Unassembled WGS sequence"/>
</dbReference>
<dbReference type="Gene3D" id="1.20.1070.10">
    <property type="entry name" value="Rhodopsin 7-helix transmembrane proteins"/>
    <property type="match status" value="1"/>
</dbReference>
<evidence type="ECO:0008006" key="9">
    <source>
        <dbReference type="Google" id="ProtNLM"/>
    </source>
</evidence>
<keyword evidence="2 6" id="KW-0812">Transmembrane</keyword>
<evidence type="ECO:0000313" key="7">
    <source>
        <dbReference type="EMBL" id="CAE6442813.1"/>
    </source>
</evidence>